<evidence type="ECO:0000313" key="2">
    <source>
        <dbReference type="Proteomes" id="UP000017747"/>
    </source>
</evidence>
<comment type="caution">
    <text evidence="1">The sequence shown here is derived from an EMBL/GenBank/DDBJ whole genome shotgun (WGS) entry which is preliminary data.</text>
</comment>
<gene>
    <name evidence="1" type="ORF">T472_0200930</name>
</gene>
<dbReference type="EMBL" id="AXUN02000013">
    <property type="protein sequence ID" value="ETA82484.1"/>
    <property type="molecule type" value="Genomic_DNA"/>
</dbReference>
<dbReference type="Proteomes" id="UP000017747">
    <property type="component" value="Unassembled WGS sequence"/>
</dbReference>
<evidence type="ECO:0000313" key="1">
    <source>
        <dbReference type="EMBL" id="ETA82484.1"/>
    </source>
</evidence>
<keyword evidence="2" id="KW-1185">Reference proteome</keyword>
<dbReference type="AlphaFoldDB" id="V7IAW2"/>
<reference evidence="1 2" key="1">
    <citation type="journal article" date="2014" name="Genome Announc.">
        <title>Genome Sequence of Youngiibacter fragilis, the Type Strain of the Genus Youngiibacter.</title>
        <authorList>
            <person name="Wawrik C.B."/>
            <person name="Callaghan A.V."/>
            <person name="Stamps B.W."/>
            <person name="Wawrik B."/>
        </authorList>
    </citation>
    <scope>NUCLEOTIDE SEQUENCE [LARGE SCALE GENOMIC DNA]</scope>
    <source>
        <strain evidence="1 2">232.1</strain>
    </source>
</reference>
<accession>V7IAW2</accession>
<organism evidence="1 2">
    <name type="scientific">Youngiibacter fragilis 232.1</name>
    <dbReference type="NCBI Taxonomy" id="994573"/>
    <lineage>
        <taxon>Bacteria</taxon>
        <taxon>Bacillati</taxon>
        <taxon>Bacillota</taxon>
        <taxon>Clostridia</taxon>
        <taxon>Eubacteriales</taxon>
        <taxon>Clostridiaceae</taxon>
        <taxon>Youngiibacter</taxon>
    </lineage>
</organism>
<proteinExistence type="predicted"/>
<protein>
    <submittedName>
        <fullName evidence="1">Uncharacterized protein</fullName>
    </submittedName>
</protein>
<sequence length="80" mass="9433">MIAHSRILAKRIDEIPAAINDMYEYRHWKNNCVLLNMTKEGACSLIAMVNRQYKIRILESKSASHATLLWLRYNMNRLII</sequence>
<name>V7IAW2_9CLOT</name>